<feature type="domain" description="Thioesterase" evidence="2">
    <location>
        <begin position="18"/>
        <end position="238"/>
    </location>
</feature>
<dbReference type="Gene3D" id="3.40.50.1820">
    <property type="entry name" value="alpha/beta hydrolase"/>
    <property type="match status" value="1"/>
</dbReference>
<accession>R8Y033</accession>
<proteinExistence type="inferred from homology"/>
<comment type="similarity">
    <text evidence="1">Belongs to the thioesterase family.</text>
</comment>
<organism evidence="3 4">
    <name type="scientific">Acinetobacter calcoaceticus ANC 3811</name>
    <dbReference type="NCBI Taxonomy" id="1217690"/>
    <lineage>
        <taxon>Bacteria</taxon>
        <taxon>Pseudomonadati</taxon>
        <taxon>Pseudomonadota</taxon>
        <taxon>Gammaproteobacteria</taxon>
        <taxon>Moraxellales</taxon>
        <taxon>Moraxellaceae</taxon>
        <taxon>Acinetobacter</taxon>
        <taxon>Acinetobacter calcoaceticus/baumannii complex</taxon>
    </lineage>
</organism>
<dbReference type="Proteomes" id="UP000014041">
    <property type="component" value="Unassembled WGS sequence"/>
</dbReference>
<dbReference type="PATRIC" id="fig|1217690.3.peg.1907"/>
<dbReference type="PANTHER" id="PTHR11487:SF0">
    <property type="entry name" value="S-ACYL FATTY ACID SYNTHASE THIOESTERASE, MEDIUM CHAIN"/>
    <property type="match status" value="1"/>
</dbReference>
<dbReference type="GO" id="GO:0008610">
    <property type="term" value="P:lipid biosynthetic process"/>
    <property type="evidence" value="ECO:0007669"/>
    <property type="project" value="TreeGrafter"/>
</dbReference>
<dbReference type="HOGENOM" id="CLU_070456_1_2_6"/>
<dbReference type="InterPro" id="IPR012223">
    <property type="entry name" value="TEII"/>
</dbReference>
<evidence type="ECO:0000313" key="3">
    <source>
        <dbReference type="EMBL" id="EOQ62830.1"/>
    </source>
</evidence>
<name>R8Y033_ACICA</name>
<reference evidence="3 4" key="1">
    <citation type="submission" date="2013-02" db="EMBL/GenBank/DDBJ databases">
        <title>The Genome Sequence of Acinetobacter sp. ANC 3811.</title>
        <authorList>
            <consortium name="The Broad Institute Genome Sequencing Platform"/>
            <consortium name="The Broad Institute Genome Sequencing Center for Infectious Disease"/>
            <person name="Cerqueira G."/>
            <person name="Feldgarden M."/>
            <person name="Courvalin P."/>
            <person name="Perichon B."/>
            <person name="Grillot-Courvalin C."/>
            <person name="Clermont D."/>
            <person name="Rocha E."/>
            <person name="Yoon E.-J."/>
            <person name="Nemec A."/>
            <person name="Walker B."/>
            <person name="Young S.K."/>
            <person name="Zeng Q."/>
            <person name="Gargeya S."/>
            <person name="Fitzgerald M."/>
            <person name="Haas B."/>
            <person name="Abouelleil A."/>
            <person name="Alvarado L."/>
            <person name="Arachchi H.M."/>
            <person name="Berlin A.M."/>
            <person name="Chapman S.B."/>
            <person name="Dewar J."/>
            <person name="Goldberg J."/>
            <person name="Griggs A."/>
            <person name="Gujja S."/>
            <person name="Hansen M."/>
            <person name="Howarth C."/>
            <person name="Imamovic A."/>
            <person name="Larimer J."/>
            <person name="McCowan C."/>
            <person name="Murphy C."/>
            <person name="Neiman D."/>
            <person name="Pearson M."/>
            <person name="Priest M."/>
            <person name="Roberts A."/>
            <person name="Saif S."/>
            <person name="Shea T."/>
            <person name="Sisk P."/>
            <person name="Sykes S."/>
            <person name="Wortman J."/>
            <person name="Nusbaum C."/>
            <person name="Birren B."/>
        </authorList>
    </citation>
    <scope>NUCLEOTIDE SEQUENCE [LARGE SCALE GENOMIC DNA]</scope>
    <source>
        <strain evidence="3 4">ANC 3811</strain>
    </source>
</reference>
<dbReference type="PANTHER" id="PTHR11487">
    <property type="entry name" value="THIOESTERASE"/>
    <property type="match status" value="1"/>
</dbReference>
<evidence type="ECO:0000259" key="2">
    <source>
        <dbReference type="Pfam" id="PF00975"/>
    </source>
</evidence>
<dbReference type="InterPro" id="IPR001031">
    <property type="entry name" value="Thioesterase"/>
</dbReference>
<comment type="caution">
    <text evidence="3">The sequence shown here is derived from an EMBL/GenBank/DDBJ whole genome shotgun (WGS) entry which is preliminary data.</text>
</comment>
<dbReference type="SUPFAM" id="SSF53474">
    <property type="entry name" value="alpha/beta-Hydrolases"/>
    <property type="match status" value="1"/>
</dbReference>
<dbReference type="Pfam" id="PF00975">
    <property type="entry name" value="Thioesterase"/>
    <property type="match status" value="1"/>
</dbReference>
<evidence type="ECO:0000256" key="1">
    <source>
        <dbReference type="ARBA" id="ARBA00007169"/>
    </source>
</evidence>
<dbReference type="RefSeq" id="WP_016138738.1">
    <property type="nucleotide sequence ID" value="NZ_KB976986.1"/>
</dbReference>
<dbReference type="InterPro" id="IPR029058">
    <property type="entry name" value="AB_hydrolase_fold"/>
</dbReference>
<gene>
    <name evidence="3" type="ORF">F935_01921</name>
</gene>
<evidence type="ECO:0000313" key="4">
    <source>
        <dbReference type="Proteomes" id="UP000014041"/>
    </source>
</evidence>
<dbReference type="AlphaFoldDB" id="R8Y033"/>
<protein>
    <recommendedName>
        <fullName evidence="2">Thioesterase domain-containing protein</fullName>
    </recommendedName>
</protein>
<sequence length="247" mass="28897">MNSEKFYYIPKIKNNIKRRLFCFPFAGGLANYYFAFENFVPDDLEIVAIQYPGRFGNNDQNIHSIDELVNFIYNKISHLLDLPFSFFGHSMGAIVAYELSKKMQNNFNIIPQYLFLSGRSAPENRRKTYIHTMNDVDLVNKLISLNGMPNELISNNLLLEQFLPAIRNDIRLIETWYLTDKNKLKIPFILFNGDSDPEVNINDVGNWSLYTFKNIVSYIFSGNHFFINQHKEEVIHLILNEWTSCTI</sequence>
<dbReference type="EMBL" id="APQJ01000008">
    <property type="protein sequence ID" value="EOQ62830.1"/>
    <property type="molecule type" value="Genomic_DNA"/>
</dbReference>